<proteinExistence type="predicted"/>
<accession>A0A645GIN8</accession>
<sequence>MVAGDIRTADQNHVETLLTQLQTEVFGSFRVGNVEEFLPGDVFLMETDPGQTAENGGKGEIQLIFRIVEHHRGTERRTFLDIDALARVPEDHSLLIQ</sequence>
<gene>
    <name evidence="1" type="ORF">SDC9_173258</name>
</gene>
<dbReference type="EMBL" id="VSSQ01075166">
    <property type="protein sequence ID" value="MPN25842.1"/>
    <property type="molecule type" value="Genomic_DNA"/>
</dbReference>
<organism evidence="1">
    <name type="scientific">bioreactor metagenome</name>
    <dbReference type="NCBI Taxonomy" id="1076179"/>
    <lineage>
        <taxon>unclassified sequences</taxon>
        <taxon>metagenomes</taxon>
        <taxon>ecological metagenomes</taxon>
    </lineage>
</organism>
<dbReference type="AlphaFoldDB" id="A0A645GIN8"/>
<protein>
    <submittedName>
        <fullName evidence="1">Uncharacterized protein</fullName>
    </submittedName>
</protein>
<reference evidence="1" key="1">
    <citation type="submission" date="2019-08" db="EMBL/GenBank/DDBJ databases">
        <authorList>
            <person name="Kucharzyk K."/>
            <person name="Murdoch R.W."/>
            <person name="Higgins S."/>
            <person name="Loffler F."/>
        </authorList>
    </citation>
    <scope>NUCLEOTIDE SEQUENCE</scope>
</reference>
<comment type="caution">
    <text evidence="1">The sequence shown here is derived from an EMBL/GenBank/DDBJ whole genome shotgun (WGS) entry which is preliminary data.</text>
</comment>
<evidence type="ECO:0000313" key="1">
    <source>
        <dbReference type="EMBL" id="MPN25842.1"/>
    </source>
</evidence>
<name>A0A645GIN8_9ZZZZ</name>